<feature type="domain" description="RRM" evidence="8">
    <location>
        <begin position="207"/>
        <end position="285"/>
    </location>
</feature>
<dbReference type="GO" id="GO:0001732">
    <property type="term" value="P:formation of cytoplasmic translation initiation complex"/>
    <property type="evidence" value="ECO:0007669"/>
    <property type="project" value="UniProtKB-UniRule"/>
</dbReference>
<proteinExistence type="inferred from homology"/>
<dbReference type="InterPro" id="IPR035979">
    <property type="entry name" value="RBD_domain_sf"/>
</dbReference>
<evidence type="ECO:0000256" key="1">
    <source>
        <dbReference type="ARBA" id="ARBA00022490"/>
    </source>
</evidence>
<dbReference type="InterPro" id="IPR012677">
    <property type="entry name" value="Nucleotide-bd_a/b_plait_sf"/>
</dbReference>
<evidence type="ECO:0000256" key="7">
    <source>
        <dbReference type="SAM" id="MobiDB-lite"/>
    </source>
</evidence>
<dbReference type="InterPro" id="IPR000504">
    <property type="entry name" value="RRM_dom"/>
</dbReference>
<keyword evidence="4 5" id="KW-0648">Protein biosynthesis</keyword>
<gene>
    <name evidence="9" type="ORF">RI129_006710</name>
</gene>
<keyword evidence="1 5" id="KW-0963">Cytoplasm</keyword>
<accession>A0AAN7ZGD6</accession>
<protein>
    <recommendedName>
        <fullName evidence="5">Eukaryotic translation initiation factor 3 subunit G</fullName>
        <shortName evidence="5">eIF3g</shortName>
    </recommendedName>
    <alternativeName>
        <fullName evidence="5">Eukaryotic translation initiation factor 3 RNA-binding subunit</fullName>
        <shortName evidence="5">eIF-3 RNA-binding subunit</shortName>
    </alternativeName>
    <alternativeName>
        <fullName evidence="5">Eukaryotic translation initiation factor 3 subunit 4</fullName>
    </alternativeName>
</protein>
<dbReference type="PIRSF" id="PIRSF037949">
    <property type="entry name" value="Transl_init_eIF-3_RNA-bind"/>
    <property type="match status" value="1"/>
</dbReference>
<reference evidence="9 10" key="1">
    <citation type="journal article" date="2024" name="Insects">
        <title>An Improved Chromosome-Level Genome Assembly of the Firefly Pyrocoelia pectoralis.</title>
        <authorList>
            <person name="Fu X."/>
            <person name="Meyer-Rochow V.B."/>
            <person name="Ballantyne L."/>
            <person name="Zhu X."/>
        </authorList>
    </citation>
    <scope>NUCLEOTIDE SEQUENCE [LARGE SCALE GENOMIC DNA]</scope>
    <source>
        <strain evidence="9">XCY_ONT2</strain>
    </source>
</reference>
<dbReference type="SUPFAM" id="SSF54928">
    <property type="entry name" value="RNA-binding domain, RBD"/>
    <property type="match status" value="1"/>
</dbReference>
<dbReference type="CDD" id="cd12408">
    <property type="entry name" value="RRM_eIF3G_like"/>
    <property type="match status" value="1"/>
</dbReference>
<dbReference type="Pfam" id="PF00076">
    <property type="entry name" value="RRM_1"/>
    <property type="match status" value="1"/>
</dbReference>
<dbReference type="Proteomes" id="UP001329430">
    <property type="component" value="Chromosome 4"/>
</dbReference>
<dbReference type="GO" id="GO:0005852">
    <property type="term" value="C:eukaryotic translation initiation factor 3 complex"/>
    <property type="evidence" value="ECO:0007669"/>
    <property type="project" value="UniProtKB-UniRule"/>
</dbReference>
<keyword evidence="3 6" id="KW-0694">RNA-binding</keyword>
<dbReference type="EMBL" id="JAVRBK010000004">
    <property type="protein sequence ID" value="KAK5645410.1"/>
    <property type="molecule type" value="Genomic_DNA"/>
</dbReference>
<dbReference type="CDD" id="cd12933">
    <property type="entry name" value="eIF3G"/>
    <property type="match status" value="1"/>
</dbReference>
<evidence type="ECO:0000259" key="8">
    <source>
        <dbReference type="PROSITE" id="PS50102"/>
    </source>
</evidence>
<dbReference type="InterPro" id="IPR024675">
    <property type="entry name" value="eIF3g_N"/>
</dbReference>
<dbReference type="GO" id="GO:0033290">
    <property type="term" value="C:eukaryotic 48S preinitiation complex"/>
    <property type="evidence" value="ECO:0007669"/>
    <property type="project" value="UniProtKB-UniRule"/>
</dbReference>
<evidence type="ECO:0000256" key="5">
    <source>
        <dbReference type="HAMAP-Rule" id="MF_03006"/>
    </source>
</evidence>
<comment type="similarity">
    <text evidence="5">Belongs to the eIF-3 subunit G family.</text>
</comment>
<dbReference type="Gene3D" id="3.30.70.330">
    <property type="match status" value="1"/>
</dbReference>
<evidence type="ECO:0000256" key="3">
    <source>
        <dbReference type="ARBA" id="ARBA00022884"/>
    </source>
</evidence>
<dbReference type="GO" id="GO:0016282">
    <property type="term" value="C:eukaryotic 43S preinitiation complex"/>
    <property type="evidence" value="ECO:0007669"/>
    <property type="project" value="UniProtKB-UniRule"/>
</dbReference>
<evidence type="ECO:0000256" key="6">
    <source>
        <dbReference type="PROSITE-ProRule" id="PRU00176"/>
    </source>
</evidence>
<comment type="function">
    <text evidence="5">RNA-binding component of the eukaryotic translation initiation factor 3 (eIF-3) complex, which is involved in protein synthesis of a specialized repertoire of mRNAs and, together with other initiation factors, stimulates binding of mRNA and methionyl-tRNAi to the 40S ribosome. The eIF-3 complex specifically targets and initiates translation of a subset of mRNAs involved in cell proliferation. This subunit can bind 18S rRNA.</text>
</comment>
<dbReference type="Pfam" id="PF12353">
    <property type="entry name" value="eIF3g"/>
    <property type="match status" value="1"/>
</dbReference>
<name>A0AAN7ZGD6_9COLE</name>
<comment type="subunit">
    <text evidence="5">Component of the eukaryotic translation initiation factor 3 (eIF-3) complex.</text>
</comment>
<organism evidence="9 10">
    <name type="scientific">Pyrocoelia pectoralis</name>
    <dbReference type="NCBI Taxonomy" id="417401"/>
    <lineage>
        <taxon>Eukaryota</taxon>
        <taxon>Metazoa</taxon>
        <taxon>Ecdysozoa</taxon>
        <taxon>Arthropoda</taxon>
        <taxon>Hexapoda</taxon>
        <taxon>Insecta</taxon>
        <taxon>Pterygota</taxon>
        <taxon>Neoptera</taxon>
        <taxon>Endopterygota</taxon>
        <taxon>Coleoptera</taxon>
        <taxon>Polyphaga</taxon>
        <taxon>Elateriformia</taxon>
        <taxon>Elateroidea</taxon>
        <taxon>Lampyridae</taxon>
        <taxon>Lampyrinae</taxon>
        <taxon>Pyrocoelia</taxon>
    </lineage>
</organism>
<comment type="subcellular location">
    <subcellularLocation>
        <location evidence="5">Cytoplasm</location>
    </subcellularLocation>
</comment>
<dbReference type="InterPro" id="IPR017334">
    <property type="entry name" value="eIF3_g"/>
</dbReference>
<dbReference type="GO" id="GO:0003723">
    <property type="term" value="F:RNA binding"/>
    <property type="evidence" value="ECO:0007669"/>
    <property type="project" value="UniProtKB-UniRule"/>
</dbReference>
<comment type="caution">
    <text evidence="9">The sequence shown here is derived from an EMBL/GenBank/DDBJ whole genome shotgun (WGS) entry which is preliminary data.</text>
</comment>
<evidence type="ECO:0000256" key="2">
    <source>
        <dbReference type="ARBA" id="ARBA00022540"/>
    </source>
</evidence>
<dbReference type="GO" id="GO:0003743">
    <property type="term" value="F:translation initiation factor activity"/>
    <property type="evidence" value="ECO:0007669"/>
    <property type="project" value="UniProtKB-UniRule"/>
</dbReference>
<dbReference type="PANTHER" id="PTHR10352">
    <property type="entry name" value="EUKARYOTIC TRANSLATION INITIATION FACTOR 3 SUBUNIT G"/>
    <property type="match status" value="1"/>
</dbReference>
<dbReference type="SMART" id="SM00360">
    <property type="entry name" value="RRM"/>
    <property type="match status" value="1"/>
</dbReference>
<keyword evidence="2 5" id="KW-0396">Initiation factor</keyword>
<dbReference type="PROSITE" id="PS50102">
    <property type="entry name" value="RRM"/>
    <property type="match status" value="1"/>
</dbReference>
<evidence type="ECO:0000313" key="10">
    <source>
        <dbReference type="Proteomes" id="UP001329430"/>
    </source>
</evidence>
<feature type="region of interest" description="Disordered" evidence="7">
    <location>
        <begin position="1"/>
        <end position="28"/>
    </location>
</feature>
<dbReference type="InterPro" id="IPR034240">
    <property type="entry name" value="eIF3G_RRM"/>
</dbReference>
<dbReference type="AlphaFoldDB" id="A0AAN7ZGD6"/>
<dbReference type="HAMAP" id="MF_03006">
    <property type="entry name" value="eIF3g"/>
    <property type="match status" value="1"/>
</dbReference>
<evidence type="ECO:0000256" key="4">
    <source>
        <dbReference type="ARBA" id="ARBA00022917"/>
    </source>
</evidence>
<sequence>MPTADDVKSSWADEVELEGGALPPPTEVRENGFKILTEYKYGDDNKKTKIVRTYKIEKRIVSKSIALRKTWAKFGESADDKPGPNPATTIGGEDVYMQYVTSKEEDNKVEEDGLDKLKLVAADKAVVKCRTCNGDHWTSKCPWKDTALASAKTVDGEKKTPQIQAQAGDSTIKSMTNKYLPPNMRGDGAAKRIDNAGMSGARRDDAIAIRVSNLSDSTTDADLEELVKPFGPVNKLYLAKEKQTGQCRGFGYVHFKFRNDAVKAIATLNGHGYDHLILNVDWSKPNTHSNQ</sequence>
<keyword evidence="10" id="KW-1185">Reference proteome</keyword>
<evidence type="ECO:0000313" key="9">
    <source>
        <dbReference type="EMBL" id="KAK5645410.1"/>
    </source>
</evidence>